<organism evidence="2 3">
    <name type="scientific">Pirellula staleyi (strain ATCC 27377 / DSM 6068 / ICPB 4128)</name>
    <name type="common">Pirella staleyi</name>
    <dbReference type="NCBI Taxonomy" id="530564"/>
    <lineage>
        <taxon>Bacteria</taxon>
        <taxon>Pseudomonadati</taxon>
        <taxon>Planctomycetota</taxon>
        <taxon>Planctomycetia</taxon>
        <taxon>Pirellulales</taxon>
        <taxon>Pirellulaceae</taxon>
        <taxon>Pirellula</taxon>
    </lineage>
</organism>
<dbReference type="InterPro" id="IPR043129">
    <property type="entry name" value="ATPase_NBD"/>
</dbReference>
<dbReference type="eggNOG" id="COG1940">
    <property type="taxonomic scope" value="Bacteria"/>
</dbReference>
<comment type="similarity">
    <text evidence="1">Belongs to the ROK (NagC/XylR) family.</text>
</comment>
<dbReference type="PANTHER" id="PTHR18964:SF149">
    <property type="entry name" value="BIFUNCTIONAL UDP-N-ACETYLGLUCOSAMINE 2-EPIMERASE_N-ACETYLMANNOSAMINE KINASE"/>
    <property type="match status" value="1"/>
</dbReference>
<dbReference type="Pfam" id="PF00480">
    <property type="entry name" value="ROK"/>
    <property type="match status" value="1"/>
</dbReference>
<dbReference type="OrthoDB" id="9810372at2"/>
<protein>
    <submittedName>
        <fullName evidence="2">ROK family protein</fullName>
    </submittedName>
</protein>
<dbReference type="InterPro" id="IPR000600">
    <property type="entry name" value="ROK"/>
</dbReference>
<dbReference type="PANTHER" id="PTHR18964">
    <property type="entry name" value="ROK (REPRESSOR, ORF, KINASE) FAMILY"/>
    <property type="match status" value="1"/>
</dbReference>
<dbReference type="AlphaFoldDB" id="D2QWU7"/>
<sequence>MLLGIEIGGTKLQLGVCDQSPETIVELVRTDVDLARGASGILESIEKQAIVFARKYPLRHVGIGFGGPIDAKHGVVTCSHQVKGWNQFPLARWCQETLGLAATMANDCDAAAVAEATYGAGKGSDSVFYVTVGTGVGGGLVLGGKLFGANRPAAAEIGHLRPGLHDDRPELTVESMCAGPAIAAAATARINGQVSRSLDSLRKQMAMVGRMSLEKQLENARQTEAEFLQDLVDRCGGDVDKLTAKQVAQAAAEGNEVAREVIEHAAVVLGWGVAQVITLLAIETVVIGGGVSMIGETHFFAPLRDSVDRYVFPPLAKTYQIVPASLGENVVVIGALSIARDACAKRP</sequence>
<reference evidence="2 3" key="1">
    <citation type="journal article" date="2009" name="Stand. Genomic Sci.">
        <title>Complete genome sequence of Pirellula staleyi type strain (ATCC 27377).</title>
        <authorList>
            <person name="Clum A."/>
            <person name="Tindall B.J."/>
            <person name="Sikorski J."/>
            <person name="Ivanova N."/>
            <person name="Mavrommatis K."/>
            <person name="Lucas S."/>
            <person name="Glavina del Rio T."/>
            <person name="Nolan M."/>
            <person name="Chen F."/>
            <person name="Tice H."/>
            <person name="Pitluck S."/>
            <person name="Cheng J.F."/>
            <person name="Chertkov O."/>
            <person name="Brettin T."/>
            <person name="Han C."/>
            <person name="Detter J.C."/>
            <person name="Kuske C."/>
            <person name="Bruce D."/>
            <person name="Goodwin L."/>
            <person name="Ovchinikova G."/>
            <person name="Pati A."/>
            <person name="Mikhailova N."/>
            <person name="Chen A."/>
            <person name="Palaniappan K."/>
            <person name="Land M."/>
            <person name="Hauser L."/>
            <person name="Chang Y.J."/>
            <person name="Jeffries C.D."/>
            <person name="Chain P."/>
            <person name="Rohde M."/>
            <person name="Goker M."/>
            <person name="Bristow J."/>
            <person name="Eisen J.A."/>
            <person name="Markowitz V."/>
            <person name="Hugenholtz P."/>
            <person name="Kyrpides N.C."/>
            <person name="Klenk H.P."/>
            <person name="Lapidus A."/>
        </authorList>
    </citation>
    <scope>NUCLEOTIDE SEQUENCE [LARGE SCALE GENOMIC DNA]</scope>
    <source>
        <strain evidence="3">ATCC 27377 / DSM 6068 / ICPB 4128</strain>
    </source>
</reference>
<evidence type="ECO:0000313" key="3">
    <source>
        <dbReference type="Proteomes" id="UP000001887"/>
    </source>
</evidence>
<proteinExistence type="inferred from homology"/>
<dbReference type="KEGG" id="psl:Psta_1374"/>
<name>D2QWU7_PIRSD</name>
<dbReference type="SUPFAM" id="SSF53067">
    <property type="entry name" value="Actin-like ATPase domain"/>
    <property type="match status" value="1"/>
</dbReference>
<accession>D2QWU7</accession>
<dbReference type="STRING" id="530564.Psta_1374"/>
<dbReference type="EMBL" id="CP001848">
    <property type="protein sequence ID" value="ADB16051.1"/>
    <property type="molecule type" value="Genomic_DNA"/>
</dbReference>
<evidence type="ECO:0000313" key="2">
    <source>
        <dbReference type="EMBL" id="ADB16051.1"/>
    </source>
</evidence>
<gene>
    <name evidence="2" type="ordered locus">Psta_1374</name>
</gene>
<evidence type="ECO:0000256" key="1">
    <source>
        <dbReference type="ARBA" id="ARBA00006479"/>
    </source>
</evidence>
<dbReference type="Gene3D" id="3.30.420.40">
    <property type="match status" value="2"/>
</dbReference>
<dbReference type="Proteomes" id="UP000001887">
    <property type="component" value="Chromosome"/>
</dbReference>
<dbReference type="HOGENOM" id="CLU_036604_0_1_0"/>
<dbReference type="CDD" id="cd23763">
    <property type="entry name" value="ASKHA_ATPase_ROK"/>
    <property type="match status" value="1"/>
</dbReference>
<keyword evidence="3" id="KW-1185">Reference proteome</keyword>